<organism evidence="1 2">
    <name type="scientific">Bifidobacterium breve DSM 20213 = JCM 1192</name>
    <dbReference type="NCBI Taxonomy" id="518634"/>
    <lineage>
        <taxon>Bacteria</taxon>
        <taxon>Bacillati</taxon>
        <taxon>Actinomycetota</taxon>
        <taxon>Actinomycetes</taxon>
        <taxon>Bifidobacteriales</taxon>
        <taxon>Bifidobacteriaceae</taxon>
        <taxon>Bifidobacterium</taxon>
    </lineage>
</organism>
<evidence type="ECO:0000313" key="1">
    <source>
        <dbReference type="EMBL" id="EFE88086.1"/>
    </source>
</evidence>
<reference evidence="1 2" key="1">
    <citation type="submission" date="2010-02" db="EMBL/GenBank/DDBJ databases">
        <authorList>
            <person name="Weinstock G."/>
            <person name="Sodergren E."/>
            <person name="Clifton S."/>
            <person name="Fulton L."/>
            <person name="Fulton B."/>
            <person name="Courtney L."/>
            <person name="Fronick C."/>
            <person name="Harrison M."/>
            <person name="Strong C."/>
            <person name="Farmer C."/>
            <person name="Delahaunty K."/>
            <person name="Markovic C."/>
            <person name="Hall O."/>
            <person name="Minx P."/>
            <person name="Tomlinson C."/>
            <person name="Mitreva M."/>
            <person name="Nelson J."/>
            <person name="Hou S."/>
            <person name="Wollam A."/>
            <person name="Pepin K.H."/>
            <person name="Johnson M."/>
            <person name="Bhonagiri V."/>
            <person name="Zhang X."/>
            <person name="Suruliraj S."/>
            <person name="Warren W."/>
            <person name="Chinwalla A."/>
            <person name="Mardis E.R."/>
            <person name="Wilson R.K."/>
        </authorList>
    </citation>
    <scope>NUCLEOTIDE SEQUENCE [LARGE SCALE GENOMIC DNA]</scope>
    <source>
        <strain evidence="1 2">DSM 20213</strain>
    </source>
</reference>
<name>D4BSH3_BIFBR</name>
<comment type="caution">
    <text evidence="1">The sequence shown here is derived from an EMBL/GenBank/DDBJ whole genome shotgun (WGS) entry which is preliminary data.</text>
</comment>
<accession>D4BSH3</accession>
<dbReference type="HOGENOM" id="CLU_3266404_0_0_11"/>
<dbReference type="EMBL" id="ACCG02000026">
    <property type="protein sequence ID" value="EFE88086.1"/>
    <property type="molecule type" value="Genomic_DNA"/>
</dbReference>
<sequence>MEHARSFILWNGWEMDEMMIANFQCRSFAYGGVYVILIIGV</sequence>
<protein>
    <submittedName>
        <fullName evidence="1">Uncharacterized protein</fullName>
    </submittedName>
</protein>
<dbReference type="AlphaFoldDB" id="D4BSH3"/>
<proteinExistence type="predicted"/>
<gene>
    <name evidence="1" type="ORF">BIFBRE_05065</name>
</gene>
<evidence type="ECO:0000313" key="2">
    <source>
        <dbReference type="Proteomes" id="UP000003191"/>
    </source>
</evidence>
<keyword evidence="2" id="KW-1185">Reference proteome</keyword>
<dbReference type="Proteomes" id="UP000003191">
    <property type="component" value="Unassembled WGS sequence"/>
</dbReference>